<protein>
    <recommendedName>
        <fullName evidence="4">Tetratricopeptide repeat-containing protein</fullName>
    </recommendedName>
</protein>
<dbReference type="RefSeq" id="WP_078933535.1">
    <property type="nucleotide sequence ID" value="NZ_FUWG01000012.1"/>
</dbReference>
<organism evidence="2 3">
    <name type="scientific">Treponema porcinum</name>
    <dbReference type="NCBI Taxonomy" id="261392"/>
    <lineage>
        <taxon>Bacteria</taxon>
        <taxon>Pseudomonadati</taxon>
        <taxon>Spirochaetota</taxon>
        <taxon>Spirochaetia</taxon>
        <taxon>Spirochaetales</taxon>
        <taxon>Treponemataceae</taxon>
        <taxon>Treponema</taxon>
    </lineage>
</organism>
<dbReference type="EMBL" id="FUWG01000012">
    <property type="protein sequence ID" value="SJZ55658.1"/>
    <property type="molecule type" value="Genomic_DNA"/>
</dbReference>
<evidence type="ECO:0000313" key="2">
    <source>
        <dbReference type="EMBL" id="SJZ55658.1"/>
    </source>
</evidence>
<sequence>MKKKHKYLSVFLFFSLFSALWNLGAAERVRTESKTETDSSQKQENLTLKQIDVLIKNTEYDTALLELNKYFDANPEQFDSVQQRISKIMKARDLYTVLARQLLKVIREEPENTEKLGRITERLVAMEHNPADRRLDIIKDTNNLAELAKYSLIQNETAALVKKGAFEEALKRADDGFFIYRLSFDDEYSEKPIYAEVEKNFVNIRTFASQFPAAAERLRRASDAYKAVLASGNSGAIAGAFSEVEASFSAYAGIRNGILLSGASFDSLYGKTGARKEEECNLFLRYARDTVFGWQEDPDCGFEGVLDGFWNVSLEDLKNESVSAMARAVKAFSAENEAFFQGQDTIRAEKLSSVRTVAAYAVRLNDLYSLLLSSDMTNYQKGFQNYKTSVEFASLVAEHTERLSETYRTIQEICESAFADAASSAGKNYVAGEDDFTSENFAEFQNNTAEEISLLASVSASIEDSIRTMNAEKPDGAVWAQQYRNAQKTLSSDMTAIRRTKTAGVDITDSLIDWNSFSAFSGQLNEQAQKFAAQKSSSLWVQIAGLYAGFGEDAAGYSEKELLLQEELVDGKTNGTDDILRRYPSAALTQGEALTKTVTSAKKMLSYSLTALNGKYSSLYTDERSSIQASSARLDSVLAAIRKNSDAASSFLKFYQKALNEADLRFSQAQKALKSENFENARKRLQEAGDKYVEALSYNDDAFLRSSSDAALRSLGEEIKEKENILVVREVRNLKNAARREYFNGNFQIAEKYLSNAKARWADTNVEEDAEITNLMAIVDTALSMKTGRVLLPSDSLYPEMSQVLSIATQYYKQGISARKKGDIQKSNDLFDRAIEKLEELRLVYPLNQEANLTTLRIQQIREPKEFAVRFEQKINAIKEDYKVKEKQRQAYSDLLDLYEINPDYPGIKKLIYDVEVEVGVRQKAVQKNDIAQSKSLYAEAQKLFSSAGRDEEKLRQALAKVDEAIKLNSGNEDAILLKDEISIRLGGNLSVVMSAEDTEKYNRAIQELQQNNVVMANALVNQLLQKPENKKSARILELQKRIKARM</sequence>
<feature type="signal peptide" evidence="1">
    <location>
        <begin position="1"/>
        <end position="21"/>
    </location>
</feature>
<evidence type="ECO:0008006" key="4">
    <source>
        <dbReference type="Google" id="ProtNLM"/>
    </source>
</evidence>
<keyword evidence="1" id="KW-0732">Signal</keyword>
<proteinExistence type="predicted"/>
<evidence type="ECO:0000256" key="1">
    <source>
        <dbReference type="SAM" id="SignalP"/>
    </source>
</evidence>
<dbReference type="Proteomes" id="UP000190423">
    <property type="component" value="Unassembled WGS sequence"/>
</dbReference>
<name>A0A1T4LM94_TREPO</name>
<dbReference type="OrthoDB" id="353373at2"/>
<dbReference type="GeneID" id="78316914"/>
<dbReference type="STRING" id="261392.SAMN02745149_01630"/>
<accession>A0A1T4LM94</accession>
<keyword evidence="3" id="KW-1185">Reference proteome</keyword>
<evidence type="ECO:0000313" key="3">
    <source>
        <dbReference type="Proteomes" id="UP000190423"/>
    </source>
</evidence>
<dbReference type="AlphaFoldDB" id="A0A1T4LM94"/>
<feature type="chain" id="PRO_5012888269" description="Tetratricopeptide repeat-containing protein" evidence="1">
    <location>
        <begin position="22"/>
        <end position="1047"/>
    </location>
</feature>
<gene>
    <name evidence="2" type="ORF">SAMN02745149_01630</name>
</gene>
<reference evidence="2 3" key="1">
    <citation type="submission" date="2017-02" db="EMBL/GenBank/DDBJ databases">
        <authorList>
            <person name="Peterson S.W."/>
        </authorList>
    </citation>
    <scope>NUCLEOTIDE SEQUENCE [LARGE SCALE GENOMIC DNA]</scope>
    <source>
        <strain evidence="2 3">ATCC BAA-908</strain>
    </source>
</reference>